<keyword evidence="8" id="KW-1185">Reference proteome</keyword>
<feature type="transmembrane region" description="Helical" evidence="5">
    <location>
        <begin position="233"/>
        <end position="252"/>
    </location>
</feature>
<dbReference type="Proteomes" id="UP000265431">
    <property type="component" value="Unassembled WGS sequence"/>
</dbReference>
<evidence type="ECO:0000256" key="4">
    <source>
        <dbReference type="ARBA" id="ARBA00023136"/>
    </source>
</evidence>
<evidence type="ECO:0000259" key="6">
    <source>
        <dbReference type="Pfam" id="PF04932"/>
    </source>
</evidence>
<dbReference type="PANTHER" id="PTHR37422">
    <property type="entry name" value="TEICHURONIC ACID BIOSYNTHESIS PROTEIN TUAE"/>
    <property type="match status" value="1"/>
</dbReference>
<dbReference type="AlphaFoldDB" id="A0A399QZI3"/>
<dbReference type="PANTHER" id="PTHR37422:SF21">
    <property type="entry name" value="EXOQ-LIKE PROTEIN"/>
    <property type="match status" value="1"/>
</dbReference>
<dbReference type="GO" id="GO:0016874">
    <property type="term" value="F:ligase activity"/>
    <property type="evidence" value="ECO:0007669"/>
    <property type="project" value="UniProtKB-KW"/>
</dbReference>
<keyword evidence="3 5" id="KW-1133">Transmembrane helix</keyword>
<feature type="transmembrane region" description="Helical" evidence="5">
    <location>
        <begin position="96"/>
        <end position="116"/>
    </location>
</feature>
<feature type="transmembrane region" description="Helical" evidence="5">
    <location>
        <begin position="49"/>
        <end position="66"/>
    </location>
</feature>
<proteinExistence type="predicted"/>
<evidence type="ECO:0000313" key="7">
    <source>
        <dbReference type="EMBL" id="RIJ24300.1"/>
    </source>
</evidence>
<organism evidence="7 8">
    <name type="scientific">Henriciella barbarensis</name>
    <dbReference type="NCBI Taxonomy" id="86342"/>
    <lineage>
        <taxon>Bacteria</taxon>
        <taxon>Pseudomonadati</taxon>
        <taxon>Pseudomonadota</taxon>
        <taxon>Alphaproteobacteria</taxon>
        <taxon>Hyphomonadales</taxon>
        <taxon>Hyphomonadaceae</taxon>
        <taxon>Henriciella</taxon>
    </lineage>
</organism>
<comment type="subcellular location">
    <subcellularLocation>
        <location evidence="1">Membrane</location>
        <topology evidence="1">Multi-pass membrane protein</topology>
    </subcellularLocation>
</comment>
<evidence type="ECO:0000256" key="2">
    <source>
        <dbReference type="ARBA" id="ARBA00022692"/>
    </source>
</evidence>
<feature type="domain" description="O-antigen ligase-related" evidence="6">
    <location>
        <begin position="242"/>
        <end position="399"/>
    </location>
</feature>
<dbReference type="OrthoDB" id="8050531at2"/>
<dbReference type="InterPro" id="IPR007016">
    <property type="entry name" value="O-antigen_ligase-rel_domated"/>
</dbReference>
<keyword evidence="4 5" id="KW-0472">Membrane</keyword>
<dbReference type="GO" id="GO:0016020">
    <property type="term" value="C:membrane"/>
    <property type="evidence" value="ECO:0007669"/>
    <property type="project" value="UniProtKB-SubCell"/>
</dbReference>
<comment type="caution">
    <text evidence="7">The sequence shown here is derived from an EMBL/GenBank/DDBJ whole genome shotgun (WGS) entry which is preliminary data.</text>
</comment>
<feature type="transmembrane region" description="Helical" evidence="5">
    <location>
        <begin position="72"/>
        <end position="89"/>
    </location>
</feature>
<evidence type="ECO:0000313" key="8">
    <source>
        <dbReference type="Proteomes" id="UP000265431"/>
    </source>
</evidence>
<name>A0A399QZI3_9PROT</name>
<feature type="transmembrane region" description="Helical" evidence="5">
    <location>
        <begin position="418"/>
        <end position="439"/>
    </location>
</feature>
<accession>A0A399QZI3</accession>
<evidence type="ECO:0000256" key="1">
    <source>
        <dbReference type="ARBA" id="ARBA00004141"/>
    </source>
</evidence>
<sequence length="472" mass="50388">MTGKWRCVASAHRDRKFLVLTRRPRRSLPKPRRPTSEELETNRMTQGRGAGFAAVLAIAFVLWLPVAVFGAQGYSALIGLTAIAAAFFAPLRRFNLIVLSLFALAAWSAASSLWSAETGSIIDGALSDGTMNVDAAGLRILLTVLAGTLTIAAALRIPQGAGRKSLLVVGCMLGLHGLLTLSMGLFPELTLDLYAPMSDRVKEAPQNILRSANAFVLGLPILIGLAAAFAGRATVAACVALLTVAFVAFLMIGTDVALLGVICMAVAIGVVMIFVHHGFRILMTAMSAIILLSPLILGVGAAALTRTDIPMPCSVQSRVWAWNLTSEKIMERPLTGHGIEASKEWRDTFGERPDLLREVDQKCRSDNADWEVYRILPGHPHNMGLQIWAETGIIGVILAIASLIIIGNRLPRPGDVDIPTRLAVASLIGGSFALFSLSYSVWNEAFWATIALASAGVILLDRVAGPARLDAK</sequence>
<feature type="transmembrane region" description="Helical" evidence="5">
    <location>
        <begin position="387"/>
        <end position="406"/>
    </location>
</feature>
<dbReference type="Pfam" id="PF04932">
    <property type="entry name" value="Wzy_C"/>
    <property type="match status" value="1"/>
</dbReference>
<feature type="transmembrane region" description="Helical" evidence="5">
    <location>
        <begin position="258"/>
        <end position="275"/>
    </location>
</feature>
<dbReference type="InterPro" id="IPR051533">
    <property type="entry name" value="WaaL-like"/>
</dbReference>
<evidence type="ECO:0000256" key="3">
    <source>
        <dbReference type="ARBA" id="ARBA00022989"/>
    </source>
</evidence>
<feature type="transmembrane region" description="Helical" evidence="5">
    <location>
        <begin position="282"/>
        <end position="304"/>
    </location>
</feature>
<keyword evidence="7" id="KW-0436">Ligase</keyword>
<keyword evidence="2 5" id="KW-0812">Transmembrane</keyword>
<dbReference type="EMBL" id="QWGB01000005">
    <property type="protein sequence ID" value="RIJ24300.1"/>
    <property type="molecule type" value="Genomic_DNA"/>
</dbReference>
<feature type="transmembrane region" description="Helical" evidence="5">
    <location>
        <begin position="136"/>
        <end position="155"/>
    </location>
</feature>
<feature type="transmembrane region" description="Helical" evidence="5">
    <location>
        <begin position="445"/>
        <end position="464"/>
    </location>
</feature>
<protein>
    <submittedName>
        <fullName evidence="7">O-antigen ligase family protein</fullName>
    </submittedName>
</protein>
<feature type="transmembrane region" description="Helical" evidence="5">
    <location>
        <begin position="207"/>
        <end position="226"/>
    </location>
</feature>
<reference evidence="7 8" key="1">
    <citation type="submission" date="2018-08" db="EMBL/GenBank/DDBJ databases">
        <title>Henriciella mobilis sp. nov., isolated from seawater.</title>
        <authorList>
            <person name="Cheng H."/>
            <person name="Wu Y.-H."/>
            <person name="Xu X.-W."/>
            <person name="Guo L.-L."/>
        </authorList>
    </citation>
    <scope>NUCLEOTIDE SEQUENCE [LARGE SCALE GENOMIC DNA]</scope>
    <source>
        <strain evidence="7 8">CCUG66934</strain>
    </source>
</reference>
<feature type="transmembrane region" description="Helical" evidence="5">
    <location>
        <begin position="167"/>
        <end position="187"/>
    </location>
</feature>
<evidence type="ECO:0000256" key="5">
    <source>
        <dbReference type="SAM" id="Phobius"/>
    </source>
</evidence>
<gene>
    <name evidence="7" type="ORF">D1224_08680</name>
</gene>